<keyword evidence="3" id="KW-0520">NAD</keyword>
<dbReference type="InterPro" id="IPR005255">
    <property type="entry name" value="PdxA_fam"/>
</dbReference>
<dbReference type="GO" id="GO:0051287">
    <property type="term" value="F:NAD binding"/>
    <property type="evidence" value="ECO:0007669"/>
    <property type="project" value="InterPro"/>
</dbReference>
<dbReference type="AlphaFoldDB" id="A0A517MAZ0"/>
<dbReference type="Gene3D" id="3.40.718.10">
    <property type="entry name" value="Isopropylmalate Dehydrogenase"/>
    <property type="match status" value="1"/>
</dbReference>
<dbReference type="EC" id="1.1.1.262" evidence="4"/>
<accession>A0A517MAZ0</accession>
<protein>
    <submittedName>
        <fullName evidence="4">4-hydroxythreonine-4-phosphate dehydrogenase</fullName>
        <ecNumber evidence="4">1.1.1.262</ecNumber>
    </submittedName>
</protein>
<reference evidence="4 5" key="1">
    <citation type="submission" date="2019-02" db="EMBL/GenBank/DDBJ databases">
        <title>Deep-cultivation of Planctomycetes and their phenomic and genomic characterization uncovers novel biology.</title>
        <authorList>
            <person name="Wiegand S."/>
            <person name="Jogler M."/>
            <person name="Boedeker C."/>
            <person name="Pinto D."/>
            <person name="Vollmers J."/>
            <person name="Rivas-Marin E."/>
            <person name="Kohn T."/>
            <person name="Peeters S.H."/>
            <person name="Heuer A."/>
            <person name="Rast P."/>
            <person name="Oberbeckmann S."/>
            <person name="Bunk B."/>
            <person name="Jeske O."/>
            <person name="Meyerdierks A."/>
            <person name="Storesund J.E."/>
            <person name="Kallscheuer N."/>
            <person name="Luecker S."/>
            <person name="Lage O.M."/>
            <person name="Pohl T."/>
            <person name="Merkel B.J."/>
            <person name="Hornburger P."/>
            <person name="Mueller R.-W."/>
            <person name="Bruemmer F."/>
            <person name="Labrenz M."/>
            <person name="Spormann A.M."/>
            <person name="Op den Camp H."/>
            <person name="Overmann J."/>
            <person name="Amann R."/>
            <person name="Jetten M.S.M."/>
            <person name="Mascher T."/>
            <person name="Medema M.H."/>
            <person name="Devos D.P."/>
            <person name="Kaster A.-K."/>
            <person name="Ovreas L."/>
            <person name="Rohde M."/>
            <person name="Galperin M.Y."/>
            <person name="Jogler C."/>
        </authorList>
    </citation>
    <scope>NUCLEOTIDE SEQUENCE [LARGE SCALE GENOMIC DNA]</scope>
    <source>
        <strain evidence="4 5">FF011L</strain>
    </source>
</reference>
<dbReference type="Pfam" id="PF04166">
    <property type="entry name" value="PdxA"/>
    <property type="match status" value="1"/>
</dbReference>
<dbReference type="GO" id="GO:0046872">
    <property type="term" value="F:metal ion binding"/>
    <property type="evidence" value="ECO:0007669"/>
    <property type="project" value="UniProtKB-KW"/>
</dbReference>
<organism evidence="4 5">
    <name type="scientific">Roseimaritima multifibrata</name>
    <dbReference type="NCBI Taxonomy" id="1930274"/>
    <lineage>
        <taxon>Bacteria</taxon>
        <taxon>Pseudomonadati</taxon>
        <taxon>Planctomycetota</taxon>
        <taxon>Planctomycetia</taxon>
        <taxon>Pirellulales</taxon>
        <taxon>Pirellulaceae</taxon>
        <taxon>Roseimaritima</taxon>
    </lineage>
</organism>
<dbReference type="GO" id="GO:0050570">
    <property type="term" value="F:4-hydroxythreonine-4-phosphate dehydrogenase activity"/>
    <property type="evidence" value="ECO:0007669"/>
    <property type="project" value="UniProtKB-EC"/>
</dbReference>
<dbReference type="KEGG" id="rml:FF011L_07860"/>
<keyword evidence="2 4" id="KW-0560">Oxidoreductase</keyword>
<proteinExistence type="predicted"/>
<sequence length="315" mass="33548">MSLPAIAITTGDPAGIGPEVSLRAIPEILAFCRPQLIGNRTVLQQVAAKIGVDLPEVPILDPAGDFSAVQPGQICAENGSASYQYVTTGIDLAIEGKVAGVVTGPIQKEAWHLAGIPFPGHTELLASRTHSSNVRMMLTAPQISCVLVTVHVGYAEVPRLLTTEGIFESIQMGHEVVSRIRQRKARVTVCGLNPHAGEHGLFGQQEEERIIQPAIDRAREAGMDVQGPLPPDTAFTAAKRLETDVYICMYHDQGLIPLKTLAFDDAVNVTLGLPIVRTSVDHGTAMDIAWQGIAGHSSMVQAIRLAVQLASPGQV</sequence>
<dbReference type="PANTHER" id="PTHR30004:SF6">
    <property type="entry name" value="D-THREONATE 4-PHOSPHATE DEHYDROGENASE"/>
    <property type="match status" value="1"/>
</dbReference>
<dbReference type="RefSeq" id="WP_145350234.1">
    <property type="nucleotide sequence ID" value="NZ_CP036262.1"/>
</dbReference>
<dbReference type="EMBL" id="CP036262">
    <property type="protein sequence ID" value="QDS92050.1"/>
    <property type="molecule type" value="Genomic_DNA"/>
</dbReference>
<dbReference type="Proteomes" id="UP000320672">
    <property type="component" value="Chromosome"/>
</dbReference>
<evidence type="ECO:0000256" key="3">
    <source>
        <dbReference type="ARBA" id="ARBA00023027"/>
    </source>
</evidence>
<dbReference type="SUPFAM" id="SSF53659">
    <property type="entry name" value="Isocitrate/Isopropylmalate dehydrogenase-like"/>
    <property type="match status" value="1"/>
</dbReference>
<keyword evidence="1" id="KW-0479">Metal-binding</keyword>
<dbReference type="NCBIfam" id="TIGR00557">
    <property type="entry name" value="pdxA"/>
    <property type="match status" value="1"/>
</dbReference>
<keyword evidence="5" id="KW-1185">Reference proteome</keyword>
<dbReference type="OrthoDB" id="9801783at2"/>
<evidence type="ECO:0000256" key="2">
    <source>
        <dbReference type="ARBA" id="ARBA00023002"/>
    </source>
</evidence>
<dbReference type="PANTHER" id="PTHR30004">
    <property type="entry name" value="4-HYDROXYTHREONINE-4-PHOSPHATE DEHYDROGENASE"/>
    <property type="match status" value="1"/>
</dbReference>
<name>A0A517MAZ0_9BACT</name>
<evidence type="ECO:0000256" key="1">
    <source>
        <dbReference type="ARBA" id="ARBA00022723"/>
    </source>
</evidence>
<evidence type="ECO:0000313" key="5">
    <source>
        <dbReference type="Proteomes" id="UP000320672"/>
    </source>
</evidence>
<gene>
    <name evidence="4" type="primary">pdxA</name>
    <name evidence="4" type="ORF">FF011L_07860</name>
</gene>
<evidence type="ECO:0000313" key="4">
    <source>
        <dbReference type="EMBL" id="QDS92050.1"/>
    </source>
</evidence>